<proteinExistence type="predicted"/>
<reference evidence="3" key="1">
    <citation type="journal article" date="2019" name="Int. J. Syst. Evol. Microbiol.">
        <title>The Global Catalogue of Microorganisms (GCM) 10K type strain sequencing project: providing services to taxonomists for standard genome sequencing and annotation.</title>
        <authorList>
            <consortium name="The Broad Institute Genomics Platform"/>
            <consortium name="The Broad Institute Genome Sequencing Center for Infectious Disease"/>
            <person name="Wu L."/>
            <person name="Ma J."/>
        </authorList>
    </citation>
    <scope>NUCLEOTIDE SEQUENCE [LARGE SCALE GENOMIC DNA]</scope>
    <source>
        <strain evidence="3">CGMCC 4.7106</strain>
    </source>
</reference>
<dbReference type="Gene3D" id="2.40.160.10">
    <property type="entry name" value="Porin"/>
    <property type="match status" value="1"/>
</dbReference>
<sequence length="389" mass="43561">MKKSTISPLTTCLVMTVLSCSASFAERAETFSERLDRSENLSASDIDAAFLTNPQTSWLDRASFGSYGEAHFATGDQADKFDIHRLVLFASYDFTKKVRFVTEIELEHLYSNDPGTDLTWEFEQAYFEFDLGNQYTLQAGGILVPLGIINEIHEPTTFYGVERNKIETEIIPSTFTEFGILLRKNYDSGLQWDLAVHRGLKLDTGDMNLNGPDIRNGRQKTDTFDDPASAVTARVKYTGIEGLELAVGAQYQDDISTGREENSALLTTAHFIYTTGGFSVRGLVANWQIDGDAAVNGITATGVDIDNQYGAYLEPSYKWDFDNGMAIGVFSRVLYYENEDSPDGQTEYQLGVNYWPTEKIVLKADWIHEDRTRGKANQDNFNFGVGYSF</sequence>
<evidence type="ECO:0000313" key="3">
    <source>
        <dbReference type="Proteomes" id="UP001597375"/>
    </source>
</evidence>
<dbReference type="PROSITE" id="PS51257">
    <property type="entry name" value="PROKAR_LIPOPROTEIN"/>
    <property type="match status" value="1"/>
</dbReference>
<evidence type="ECO:0000313" key="2">
    <source>
        <dbReference type="EMBL" id="MFD2256429.1"/>
    </source>
</evidence>
<gene>
    <name evidence="2" type="ORF">ACFSSA_07070</name>
</gene>
<dbReference type="SUPFAM" id="SSF56935">
    <property type="entry name" value="Porins"/>
    <property type="match status" value="1"/>
</dbReference>
<evidence type="ECO:0000256" key="1">
    <source>
        <dbReference type="SAM" id="SignalP"/>
    </source>
</evidence>
<protein>
    <submittedName>
        <fullName evidence="2">Porin</fullName>
    </submittedName>
</protein>
<keyword evidence="3" id="KW-1185">Reference proteome</keyword>
<dbReference type="RefSeq" id="WP_386819648.1">
    <property type="nucleotide sequence ID" value="NZ_JBHUIT010000008.1"/>
</dbReference>
<dbReference type="Proteomes" id="UP001597375">
    <property type="component" value="Unassembled WGS sequence"/>
</dbReference>
<name>A0ABW5D6Q4_9BACT</name>
<feature type="signal peptide" evidence="1">
    <location>
        <begin position="1"/>
        <end position="27"/>
    </location>
</feature>
<accession>A0ABW5D6Q4</accession>
<organism evidence="2 3">
    <name type="scientific">Luteolibacter algae</name>
    <dbReference type="NCBI Taxonomy" id="454151"/>
    <lineage>
        <taxon>Bacteria</taxon>
        <taxon>Pseudomonadati</taxon>
        <taxon>Verrucomicrobiota</taxon>
        <taxon>Verrucomicrobiia</taxon>
        <taxon>Verrucomicrobiales</taxon>
        <taxon>Verrucomicrobiaceae</taxon>
        <taxon>Luteolibacter</taxon>
    </lineage>
</organism>
<feature type="chain" id="PRO_5047423352" evidence="1">
    <location>
        <begin position="28"/>
        <end position="389"/>
    </location>
</feature>
<dbReference type="EMBL" id="JBHUIT010000008">
    <property type="protein sequence ID" value="MFD2256429.1"/>
    <property type="molecule type" value="Genomic_DNA"/>
</dbReference>
<dbReference type="InterPro" id="IPR010870">
    <property type="entry name" value="Porin_O/P"/>
</dbReference>
<dbReference type="Pfam" id="PF07396">
    <property type="entry name" value="Porin_O_P"/>
    <property type="match status" value="1"/>
</dbReference>
<dbReference type="InterPro" id="IPR023614">
    <property type="entry name" value="Porin_dom_sf"/>
</dbReference>
<keyword evidence="1" id="KW-0732">Signal</keyword>
<comment type="caution">
    <text evidence="2">The sequence shown here is derived from an EMBL/GenBank/DDBJ whole genome shotgun (WGS) entry which is preliminary data.</text>
</comment>